<dbReference type="Proteomes" id="UP000274756">
    <property type="component" value="Unassembled WGS sequence"/>
</dbReference>
<reference evidence="14" key="1">
    <citation type="submission" date="2017-02" db="UniProtKB">
        <authorList>
            <consortium name="WormBaseParasite"/>
        </authorList>
    </citation>
    <scope>IDENTIFICATION</scope>
</reference>
<dbReference type="WBParaSite" id="DME_0000967901-mRNA-1">
    <property type="protein sequence ID" value="DME_0000967901-mRNA-1"/>
    <property type="gene ID" value="DME_0000967901"/>
</dbReference>
<dbReference type="AlphaFoldDB" id="A0A0N4UP13"/>
<dbReference type="GO" id="GO:0005886">
    <property type="term" value="C:plasma membrane"/>
    <property type="evidence" value="ECO:0007669"/>
    <property type="project" value="TreeGrafter"/>
</dbReference>
<evidence type="ECO:0000313" key="11">
    <source>
        <dbReference type="EMBL" id="VDN60758.1"/>
    </source>
</evidence>
<proteinExistence type="inferred from homology"/>
<dbReference type="Proteomes" id="UP000038040">
    <property type="component" value="Unplaced"/>
</dbReference>
<evidence type="ECO:0000256" key="4">
    <source>
        <dbReference type="ARBA" id="ARBA00022989"/>
    </source>
</evidence>
<reference evidence="11 13" key="2">
    <citation type="submission" date="2018-11" db="EMBL/GenBank/DDBJ databases">
        <authorList>
            <consortium name="Pathogen Informatics"/>
        </authorList>
    </citation>
    <scope>NUCLEOTIDE SEQUENCE [LARGE SCALE GENOMIC DNA]</scope>
</reference>
<evidence type="ECO:0000256" key="7">
    <source>
        <dbReference type="ARBA" id="ARBA00023303"/>
    </source>
</evidence>
<dbReference type="GO" id="GO:0015271">
    <property type="term" value="F:outward rectifier potassium channel activity"/>
    <property type="evidence" value="ECO:0007669"/>
    <property type="project" value="TreeGrafter"/>
</dbReference>
<dbReference type="Gene3D" id="1.10.287.70">
    <property type="match status" value="1"/>
</dbReference>
<feature type="transmembrane region" description="Helical" evidence="9">
    <location>
        <begin position="194"/>
        <end position="215"/>
    </location>
</feature>
<feature type="transmembrane region" description="Helical" evidence="9">
    <location>
        <begin position="227"/>
        <end position="249"/>
    </location>
</feature>
<dbReference type="EMBL" id="UYYG01001240">
    <property type="protein sequence ID" value="VDN60758.1"/>
    <property type="molecule type" value="Genomic_DNA"/>
</dbReference>
<keyword evidence="3 8" id="KW-0812">Transmembrane</keyword>
<sequence>MFLDYLARKYKEYKLRHLLMLLVLFLYSLIGAICFVALEKHNEKEKRFRTKVEFIERSVAAKRILVNHIKNYCSQKTTLSSLTVWKQLRTAIADYDKTMGINLENEAPLKWTLWGGLYYVSTVYTTIGYGDIAPETTAGRVITMFYAIVGIPLVITVISDWGALLFALVRMLWAKNSYRTFHFIMNLGIFRQKISGFNVSFFSEFSCSGIIPQMISGFGDITLHPKAAVYYFLLIMIGLAVATMAFNTIQMQIEKIFTKIVNSINSDFKNSLLGLLKILQLFQNLFVNNFHLCHF</sequence>
<keyword evidence="2 8" id="KW-0813">Transport</keyword>
<evidence type="ECO:0000259" key="10">
    <source>
        <dbReference type="Pfam" id="PF07885"/>
    </source>
</evidence>
<evidence type="ECO:0000313" key="12">
    <source>
        <dbReference type="Proteomes" id="UP000038040"/>
    </source>
</evidence>
<dbReference type="OrthoDB" id="297496at2759"/>
<evidence type="ECO:0000256" key="6">
    <source>
        <dbReference type="ARBA" id="ARBA00023136"/>
    </source>
</evidence>
<evidence type="ECO:0000256" key="8">
    <source>
        <dbReference type="RuleBase" id="RU003857"/>
    </source>
</evidence>
<protein>
    <submittedName>
        <fullName evidence="14">Ion_trans_2 domain-containing protein</fullName>
    </submittedName>
</protein>
<dbReference type="PANTHER" id="PTHR11003">
    <property type="entry name" value="POTASSIUM CHANNEL, SUBFAMILY K"/>
    <property type="match status" value="1"/>
</dbReference>
<evidence type="ECO:0000313" key="13">
    <source>
        <dbReference type="Proteomes" id="UP000274756"/>
    </source>
</evidence>
<feature type="transmembrane region" description="Helical" evidence="9">
    <location>
        <begin position="144"/>
        <end position="173"/>
    </location>
</feature>
<dbReference type="SUPFAM" id="SSF81324">
    <property type="entry name" value="Voltage-gated potassium channels"/>
    <property type="match status" value="1"/>
</dbReference>
<dbReference type="Pfam" id="PF07885">
    <property type="entry name" value="Ion_trans_2"/>
    <property type="match status" value="1"/>
</dbReference>
<keyword evidence="6 9" id="KW-0472">Membrane</keyword>
<keyword evidence="4 9" id="KW-1133">Transmembrane helix</keyword>
<organism evidence="12 14">
    <name type="scientific">Dracunculus medinensis</name>
    <name type="common">Guinea worm</name>
    <dbReference type="NCBI Taxonomy" id="318479"/>
    <lineage>
        <taxon>Eukaryota</taxon>
        <taxon>Metazoa</taxon>
        <taxon>Ecdysozoa</taxon>
        <taxon>Nematoda</taxon>
        <taxon>Chromadorea</taxon>
        <taxon>Rhabditida</taxon>
        <taxon>Spirurina</taxon>
        <taxon>Dracunculoidea</taxon>
        <taxon>Dracunculidae</taxon>
        <taxon>Dracunculus</taxon>
    </lineage>
</organism>
<dbReference type="PRINTS" id="PR01333">
    <property type="entry name" value="2POREKCHANEL"/>
</dbReference>
<evidence type="ECO:0000256" key="1">
    <source>
        <dbReference type="ARBA" id="ARBA00004141"/>
    </source>
</evidence>
<dbReference type="GO" id="GO:0022841">
    <property type="term" value="F:potassium ion leak channel activity"/>
    <property type="evidence" value="ECO:0007669"/>
    <property type="project" value="TreeGrafter"/>
</dbReference>
<evidence type="ECO:0000313" key="14">
    <source>
        <dbReference type="WBParaSite" id="DME_0000967901-mRNA-1"/>
    </source>
</evidence>
<keyword evidence="5 8" id="KW-0406">Ion transport</keyword>
<keyword evidence="7 8" id="KW-0407">Ion channel</keyword>
<feature type="transmembrane region" description="Helical" evidence="9">
    <location>
        <begin position="18"/>
        <end position="38"/>
    </location>
</feature>
<comment type="similarity">
    <text evidence="8">Belongs to the two pore domain potassium channel (TC 1.A.1.8) family.</text>
</comment>
<dbReference type="STRING" id="318479.A0A0N4UP13"/>
<evidence type="ECO:0000256" key="2">
    <source>
        <dbReference type="ARBA" id="ARBA00022448"/>
    </source>
</evidence>
<accession>A0A0N4UP13</accession>
<gene>
    <name evidence="11" type="ORF">DME_LOCUS10731</name>
</gene>
<name>A0A0N4UP13_DRAME</name>
<dbReference type="InterPro" id="IPR013099">
    <property type="entry name" value="K_chnl_dom"/>
</dbReference>
<evidence type="ECO:0000256" key="9">
    <source>
        <dbReference type="SAM" id="Phobius"/>
    </source>
</evidence>
<evidence type="ECO:0000256" key="5">
    <source>
        <dbReference type="ARBA" id="ARBA00023065"/>
    </source>
</evidence>
<evidence type="ECO:0000256" key="3">
    <source>
        <dbReference type="ARBA" id="ARBA00022692"/>
    </source>
</evidence>
<dbReference type="InterPro" id="IPR003280">
    <property type="entry name" value="2pore_dom_K_chnl"/>
</dbReference>
<keyword evidence="13" id="KW-1185">Reference proteome</keyword>
<dbReference type="GO" id="GO:0030322">
    <property type="term" value="P:stabilization of membrane potential"/>
    <property type="evidence" value="ECO:0007669"/>
    <property type="project" value="TreeGrafter"/>
</dbReference>
<feature type="domain" description="Potassium channel" evidence="10">
    <location>
        <begin position="105"/>
        <end position="165"/>
    </location>
</feature>
<dbReference type="PANTHER" id="PTHR11003:SF324">
    <property type="entry name" value="POTASSIUM CHANNEL DOMAIN-CONTAINING PROTEIN"/>
    <property type="match status" value="1"/>
</dbReference>
<comment type="subcellular location">
    <subcellularLocation>
        <location evidence="1">Membrane</location>
        <topology evidence="1">Multi-pass membrane protein</topology>
    </subcellularLocation>
</comment>